<proteinExistence type="predicted"/>
<feature type="binding site" evidence="2">
    <location>
        <begin position="209"/>
        <end position="211"/>
    </location>
    <ligand>
        <name>dihydroxyacetone phosphate</name>
        <dbReference type="ChEBI" id="CHEBI:57642"/>
    </ligand>
</feature>
<dbReference type="InterPro" id="IPR050246">
    <property type="entry name" value="Class_II_FBP_aldolase"/>
</dbReference>
<dbReference type="NCBIfam" id="TIGR00167">
    <property type="entry name" value="cbbA"/>
    <property type="match status" value="1"/>
</dbReference>
<dbReference type="RefSeq" id="WP_089531359.1">
    <property type="nucleotide sequence ID" value="NZ_CP022437.1"/>
</dbReference>
<feature type="binding site" evidence="2">
    <location>
        <position position="181"/>
    </location>
    <ligand>
        <name>dihydroxyacetone phosphate</name>
        <dbReference type="ChEBI" id="CHEBI:57642"/>
    </ligand>
</feature>
<evidence type="ECO:0000313" key="5">
    <source>
        <dbReference type="Proteomes" id="UP000204391"/>
    </source>
</evidence>
<feature type="binding site" evidence="3">
    <location>
        <position position="83"/>
    </location>
    <ligand>
        <name>Zn(2+)</name>
        <dbReference type="ChEBI" id="CHEBI:29105"/>
        <label>1</label>
        <note>catalytic</note>
    </ligand>
</feature>
<dbReference type="PANTHER" id="PTHR30304">
    <property type="entry name" value="D-TAGATOSE-1,6-BISPHOSPHATE ALDOLASE"/>
    <property type="match status" value="1"/>
</dbReference>
<evidence type="ECO:0000256" key="1">
    <source>
        <dbReference type="PIRSR" id="PIRSR001359-1"/>
    </source>
</evidence>
<sequence length="289" mass="31339">MPLISTTPMLEKARADKHGIVAFNVHSFDSIFWVLEAAAELRSPVIVQTTVGTVKQLGAKNIVQVVTAASEYYDIPTGLHLDHCTDLEVIKEAIHAGYTSVMIDASMHSFEKNVERTKKVIDLAKSLGVNIEAELGKVGGVEDDIVVNEEDAQKAVPIECKQFVDSTGVPTLAPAIGTAHGIYKGKPNIDFNRIAEIAKIVDVPLVLHGGSAVPDEDVRRCVALGMAKVNVSTELKNAYSEAIRNHFATEPESLDPRAYLQKAKDAAKEIAKSKIRMVDSENKVIPSFV</sequence>
<keyword evidence="3" id="KW-0862">Zinc</keyword>
<dbReference type="Gene3D" id="3.20.20.70">
    <property type="entry name" value="Aldolase class I"/>
    <property type="match status" value="1"/>
</dbReference>
<name>A0A221MA80_9BACI</name>
<dbReference type="GO" id="GO:0016832">
    <property type="term" value="F:aldehyde-lyase activity"/>
    <property type="evidence" value="ECO:0007669"/>
    <property type="project" value="InterPro"/>
</dbReference>
<dbReference type="PROSITE" id="PS00806">
    <property type="entry name" value="ALDOLASE_CLASS_II_2"/>
    <property type="match status" value="1"/>
</dbReference>
<comment type="cofactor">
    <cofactor evidence="3">
        <name>Zn(2+)</name>
        <dbReference type="ChEBI" id="CHEBI:29105"/>
    </cofactor>
    <text evidence="3">Binds 2 Zn(2+) ions per subunit. One is catalytic and the other provides a structural contribution.</text>
</comment>
<reference evidence="4 5" key="1">
    <citation type="journal article" date="2003" name="Int. J. Syst. Evol. Microbiol.">
        <title>Virgibacillus carmonensis sp. nov., Virgibacillus necropolis sp. nov. and Virgibacillus picturae sp. nov., three novel species isolated from deteriorated mural paintings, transfer of the species of the genus salibacillus to Virgibacillus, as Virgibacillus marismortui comb. nov. and Virgibacillus salexigens comb. nov., and emended description of the genus Virgibacillus.</title>
        <authorList>
            <person name="Heyrman J."/>
            <person name="Logan N.A."/>
            <person name="Busse H.J."/>
            <person name="Balcaen A."/>
            <person name="Lebbe L."/>
            <person name="Rodriguez-Diaz M."/>
            <person name="Swings J."/>
            <person name="De Vos P."/>
        </authorList>
    </citation>
    <scope>NUCLEOTIDE SEQUENCE [LARGE SCALE GENOMIC DNA]</scope>
    <source>
        <strain evidence="4 5">LMG 19488</strain>
    </source>
</reference>
<dbReference type="GO" id="GO:0008270">
    <property type="term" value="F:zinc ion binding"/>
    <property type="evidence" value="ECO:0007669"/>
    <property type="project" value="InterPro"/>
</dbReference>
<feature type="active site" description="Proton donor" evidence="1">
    <location>
        <position position="82"/>
    </location>
</feature>
<dbReference type="Proteomes" id="UP000204391">
    <property type="component" value="Chromosome"/>
</dbReference>
<dbReference type="PANTHER" id="PTHR30304:SF0">
    <property type="entry name" value="D-TAGATOSE-1,6-BISPHOSPHATE ALDOLASE SUBUNIT GATY-RELATED"/>
    <property type="match status" value="1"/>
</dbReference>
<dbReference type="AlphaFoldDB" id="A0A221MA80"/>
<keyword evidence="3" id="KW-0479">Metal-binding</keyword>
<protein>
    <submittedName>
        <fullName evidence="4">Tagatose-bisphosphate aldolase</fullName>
    </submittedName>
</protein>
<evidence type="ECO:0000256" key="2">
    <source>
        <dbReference type="PIRSR" id="PIRSR001359-2"/>
    </source>
</evidence>
<dbReference type="PIRSF" id="PIRSF001359">
    <property type="entry name" value="F_bP_aldolase_II"/>
    <property type="match status" value="1"/>
</dbReference>
<dbReference type="CDD" id="cd00947">
    <property type="entry name" value="TBP_aldolase_IIB"/>
    <property type="match status" value="1"/>
</dbReference>
<dbReference type="InterPro" id="IPR013785">
    <property type="entry name" value="Aldolase_TIM"/>
</dbReference>
<feature type="binding site" evidence="3">
    <location>
        <position position="134"/>
    </location>
    <ligand>
        <name>Zn(2+)</name>
        <dbReference type="ChEBI" id="CHEBI:29105"/>
        <label>2</label>
    </ligand>
</feature>
<dbReference type="GO" id="GO:0005975">
    <property type="term" value="P:carbohydrate metabolic process"/>
    <property type="evidence" value="ECO:0007669"/>
    <property type="project" value="InterPro"/>
</dbReference>
<keyword evidence="5" id="KW-1185">Reference proteome</keyword>
<accession>A0A221MA80</accession>
<feature type="binding site" evidence="3">
    <location>
        <position position="208"/>
    </location>
    <ligand>
        <name>Zn(2+)</name>
        <dbReference type="ChEBI" id="CHEBI:29105"/>
        <label>1</label>
        <note>catalytic</note>
    </ligand>
</feature>
<feature type="binding site" evidence="3">
    <location>
        <position position="180"/>
    </location>
    <ligand>
        <name>Zn(2+)</name>
        <dbReference type="ChEBI" id="CHEBI:29105"/>
        <label>1</label>
        <note>catalytic</note>
    </ligand>
</feature>
<dbReference type="InterPro" id="IPR000771">
    <property type="entry name" value="FBA_II"/>
</dbReference>
<evidence type="ECO:0000256" key="3">
    <source>
        <dbReference type="PIRSR" id="PIRSR001359-3"/>
    </source>
</evidence>
<dbReference type="KEGG" id="vne:CFK40_05655"/>
<organism evidence="4 5">
    <name type="scientific">Virgibacillus necropolis</name>
    <dbReference type="NCBI Taxonomy" id="163877"/>
    <lineage>
        <taxon>Bacteria</taxon>
        <taxon>Bacillati</taxon>
        <taxon>Bacillota</taxon>
        <taxon>Bacilli</taxon>
        <taxon>Bacillales</taxon>
        <taxon>Bacillaceae</taxon>
        <taxon>Virgibacillus</taxon>
    </lineage>
</organism>
<dbReference type="Pfam" id="PF01116">
    <property type="entry name" value="F_bP_aldolase"/>
    <property type="match status" value="1"/>
</dbReference>
<feature type="binding site" evidence="2">
    <location>
        <begin position="230"/>
        <end position="233"/>
    </location>
    <ligand>
        <name>dihydroxyacetone phosphate</name>
        <dbReference type="ChEBI" id="CHEBI:57642"/>
    </ligand>
</feature>
<dbReference type="EMBL" id="CP022437">
    <property type="protein sequence ID" value="ASN04531.1"/>
    <property type="molecule type" value="Genomic_DNA"/>
</dbReference>
<dbReference type="OrthoDB" id="9803995at2"/>
<gene>
    <name evidence="4" type="primary">kbaY</name>
    <name evidence="4" type="synonym">agaY</name>
    <name evidence="4" type="ORF">CFK40_05655</name>
</gene>
<evidence type="ECO:0000313" key="4">
    <source>
        <dbReference type="EMBL" id="ASN04531.1"/>
    </source>
</evidence>
<dbReference type="SUPFAM" id="SSF51569">
    <property type="entry name" value="Aldolase"/>
    <property type="match status" value="1"/>
</dbReference>
<feature type="binding site" evidence="3">
    <location>
        <position position="104"/>
    </location>
    <ligand>
        <name>Zn(2+)</name>
        <dbReference type="ChEBI" id="CHEBI:29105"/>
        <label>2</label>
    </ligand>
</feature>